<evidence type="ECO:0000256" key="3">
    <source>
        <dbReference type="ARBA" id="ARBA00022833"/>
    </source>
</evidence>
<name>A0A7D9H541_DEKBR</name>
<evidence type="ECO:0000256" key="4">
    <source>
        <dbReference type="RuleBase" id="RU110713"/>
    </source>
</evidence>
<evidence type="ECO:0000313" key="7">
    <source>
        <dbReference type="Proteomes" id="UP000478008"/>
    </source>
</evidence>
<organism evidence="6 7">
    <name type="scientific">Dekkera bruxellensis</name>
    <name type="common">Brettanomyces custersii</name>
    <dbReference type="NCBI Taxonomy" id="5007"/>
    <lineage>
        <taxon>Eukaryota</taxon>
        <taxon>Fungi</taxon>
        <taxon>Dikarya</taxon>
        <taxon>Ascomycota</taxon>
        <taxon>Saccharomycotina</taxon>
        <taxon>Pichiomycetes</taxon>
        <taxon>Pichiales</taxon>
        <taxon>Pichiaceae</taxon>
        <taxon>Brettanomyces</taxon>
    </lineage>
</organism>
<dbReference type="PANTHER" id="PTHR13848">
    <property type="entry name" value="PROTEIN YIPPEE-LIKE CG15309-RELATED"/>
    <property type="match status" value="1"/>
</dbReference>
<sequence>MYIFSLQSFVLLVSLLILVSFHHSSIFVPIPSLFLSISSPLFVSDVLNVKLSDDKSFQRMRTGRYVVKTIYCRQCQTNIGWKYLFSEEDGEKYKEGRFVIERTQLEEVPY</sequence>
<dbReference type="InterPro" id="IPR034751">
    <property type="entry name" value="Yippee"/>
</dbReference>
<comment type="similarity">
    <text evidence="1 4">Belongs to the yippee family.</text>
</comment>
<dbReference type="PROSITE" id="PS51792">
    <property type="entry name" value="YIPPEE"/>
    <property type="match status" value="1"/>
</dbReference>
<feature type="domain" description="Yippee" evidence="5">
    <location>
        <begin position="7"/>
        <end position="109"/>
    </location>
</feature>
<keyword evidence="7" id="KW-1185">Reference proteome</keyword>
<evidence type="ECO:0000313" key="6">
    <source>
        <dbReference type="EMBL" id="VUG20444.1"/>
    </source>
</evidence>
<evidence type="ECO:0000259" key="5">
    <source>
        <dbReference type="PROSITE" id="PS51792"/>
    </source>
</evidence>
<dbReference type="Proteomes" id="UP000478008">
    <property type="component" value="Unassembled WGS sequence"/>
</dbReference>
<dbReference type="InterPro" id="IPR004910">
    <property type="entry name" value="Yippee/Mis18/Cereblon"/>
</dbReference>
<dbReference type="EMBL" id="CABFWN010000008">
    <property type="protein sequence ID" value="VUG20444.1"/>
    <property type="molecule type" value="Genomic_DNA"/>
</dbReference>
<dbReference type="AlphaFoldDB" id="A0A7D9H541"/>
<accession>A0A7D9H541</accession>
<gene>
    <name evidence="6" type="ORF">DEBR0S8_01882G</name>
</gene>
<proteinExistence type="inferred from homology"/>
<reference evidence="6 7" key="1">
    <citation type="submission" date="2019-07" db="EMBL/GenBank/DDBJ databases">
        <authorList>
            <person name="Friedrich A."/>
            <person name="Schacherer J."/>
        </authorList>
    </citation>
    <scope>NUCLEOTIDE SEQUENCE [LARGE SCALE GENOMIC DNA]</scope>
</reference>
<dbReference type="Pfam" id="PF03226">
    <property type="entry name" value="Yippee-Mis18"/>
    <property type="match status" value="1"/>
</dbReference>
<dbReference type="GO" id="GO:0046872">
    <property type="term" value="F:metal ion binding"/>
    <property type="evidence" value="ECO:0007669"/>
    <property type="project" value="UniProtKB-KW"/>
</dbReference>
<keyword evidence="2" id="KW-0479">Metal-binding</keyword>
<keyword evidence="3" id="KW-0862">Zinc</keyword>
<protein>
    <recommendedName>
        <fullName evidence="4">Protein yippee-like</fullName>
    </recommendedName>
</protein>
<evidence type="ECO:0000256" key="2">
    <source>
        <dbReference type="ARBA" id="ARBA00022723"/>
    </source>
</evidence>
<evidence type="ECO:0000256" key="1">
    <source>
        <dbReference type="ARBA" id="ARBA00005613"/>
    </source>
</evidence>
<dbReference type="InterPro" id="IPR039058">
    <property type="entry name" value="Yippee_fam"/>
</dbReference>